<dbReference type="Proteomes" id="UP000008550">
    <property type="component" value="Chromosome"/>
</dbReference>
<protein>
    <recommendedName>
        <fullName evidence="1">ABC-three component systems C-terminal domain-containing protein</fullName>
    </recommendedName>
</protein>
<gene>
    <name evidence="2" type="ORF">HM1_2928</name>
</gene>
<dbReference type="eggNOG" id="ENOG502Z925">
    <property type="taxonomic scope" value="Bacteria"/>
</dbReference>
<feature type="domain" description="ABC-three component systems C-terminal" evidence="1">
    <location>
        <begin position="223"/>
        <end position="358"/>
    </location>
</feature>
<accession>B0TCY6</accession>
<name>B0TCY6_HELMI</name>
<organism evidence="2 3">
    <name type="scientific">Heliobacterium modesticaldum (strain ATCC 51547 / Ice1)</name>
    <dbReference type="NCBI Taxonomy" id="498761"/>
    <lineage>
        <taxon>Bacteria</taxon>
        <taxon>Bacillati</taxon>
        <taxon>Bacillota</taxon>
        <taxon>Clostridia</taxon>
        <taxon>Eubacteriales</taxon>
        <taxon>Heliobacteriaceae</taxon>
        <taxon>Heliomicrobium</taxon>
    </lineage>
</organism>
<evidence type="ECO:0000313" key="3">
    <source>
        <dbReference type="Proteomes" id="UP000008550"/>
    </source>
</evidence>
<dbReference type="HOGENOM" id="CLU_666729_0_0_9"/>
<dbReference type="AlphaFoldDB" id="B0TCY6"/>
<dbReference type="InterPro" id="IPR046921">
    <property type="entry name" value="ABC-3C_CTD11"/>
</dbReference>
<dbReference type="Pfam" id="PF20277">
    <property type="entry name" value="CTD11"/>
    <property type="match status" value="1"/>
</dbReference>
<dbReference type="STRING" id="498761.HM1_2928"/>
<evidence type="ECO:0000259" key="1">
    <source>
        <dbReference type="Pfam" id="PF20277"/>
    </source>
</evidence>
<keyword evidence="3" id="KW-1185">Reference proteome</keyword>
<sequence>MILGKKNLSPYVTDVAPTADARAASNYFKQNILPLLDSNKKSLIVLALKDMIASDDTIEPDTVVEKVNDMTKKNIAGRDAFVLEDFLAGIFLYTAVNVENRNCEENVKKITDEYIQSFEAQKTNISFLTAYSRFSTETADEIAIDTHSLVLLAETGGKCQKCGRLLGIKKEGNDVNYAKVVHLSETDDVVLCVDCEREMRNASEEEKSALLSDKHDLENLMAARDATSRYALEKQVEYVLREVQLMDVTDDTRLKIEPVKVERKITEKRLKERVLFDVRQLYEGVNNALDRLSGENKLNVDRFAKSVKRMYEDASEKLTSQSDIYNLLADTLFEKTSRKYREACKIIISYFVQRCEVFDEIAE</sequence>
<dbReference type="KEGG" id="hmo:HM1_2928"/>
<proteinExistence type="predicted"/>
<reference evidence="2 3" key="1">
    <citation type="journal article" date="2008" name="J. Bacteriol.">
        <title>The genome of Heliobacterium modesticaldum, a phototrophic representative of the Firmicutes containing the simplest photosynthetic apparatus.</title>
        <authorList>
            <person name="Sattley W.M."/>
            <person name="Madigan M.T."/>
            <person name="Swingley W.D."/>
            <person name="Cheung P.C."/>
            <person name="Clocksin K.M."/>
            <person name="Conrad A.L."/>
            <person name="Dejesa L.C."/>
            <person name="Honchak B.M."/>
            <person name="Jung D.O."/>
            <person name="Karbach L.E."/>
            <person name="Kurdoglu A."/>
            <person name="Lahiri S."/>
            <person name="Mastrian S.D."/>
            <person name="Page L.E."/>
            <person name="Taylor H.L."/>
            <person name="Wang Z.T."/>
            <person name="Raymond J."/>
            <person name="Chen M."/>
            <person name="Blankenship R.E."/>
            <person name="Touchman J.W."/>
        </authorList>
    </citation>
    <scope>NUCLEOTIDE SEQUENCE [LARGE SCALE GENOMIC DNA]</scope>
    <source>
        <strain evidence="3">ATCC 51547 / Ice1</strain>
    </source>
</reference>
<evidence type="ECO:0000313" key="2">
    <source>
        <dbReference type="EMBL" id="ABZ85437.1"/>
    </source>
</evidence>
<dbReference type="EMBL" id="CP000930">
    <property type="protein sequence ID" value="ABZ85437.1"/>
    <property type="molecule type" value="Genomic_DNA"/>
</dbReference>